<evidence type="ECO:0000313" key="4">
    <source>
        <dbReference type="Proteomes" id="UP000314981"/>
    </source>
</evidence>
<dbReference type="PANTHER" id="PTHR22635:SF0">
    <property type="entry name" value="RING FINGER PROTEIN 207"/>
    <property type="match status" value="1"/>
</dbReference>
<evidence type="ECO:0000313" key="3">
    <source>
        <dbReference type="Ensembl" id="ENSBIXP00000014482.1"/>
    </source>
</evidence>
<reference evidence="3" key="2">
    <citation type="submission" date="2025-08" db="UniProtKB">
        <authorList>
            <consortium name="Ensembl"/>
        </authorList>
    </citation>
    <scope>IDENTIFICATION</scope>
</reference>
<evidence type="ECO:0000256" key="2">
    <source>
        <dbReference type="SAM" id="MobiDB-lite"/>
    </source>
</evidence>
<feature type="region of interest" description="Disordered" evidence="2">
    <location>
        <begin position="1"/>
        <end position="39"/>
    </location>
</feature>
<name>A0A4W2CMX9_BOBOX</name>
<feature type="region of interest" description="Disordered" evidence="2">
    <location>
        <begin position="125"/>
        <end position="145"/>
    </location>
</feature>
<protein>
    <submittedName>
        <fullName evidence="3">Ring finger protein 207</fullName>
    </submittedName>
</protein>
<feature type="coiled-coil region" evidence="1">
    <location>
        <begin position="390"/>
        <end position="424"/>
    </location>
</feature>
<dbReference type="Gene3D" id="1.20.58.1540">
    <property type="entry name" value="Actin interacting protein 3, C-terminal domain"/>
    <property type="match status" value="1"/>
</dbReference>
<dbReference type="InterPro" id="IPR039320">
    <property type="entry name" value="RNF207"/>
</dbReference>
<dbReference type="GO" id="GO:0030544">
    <property type="term" value="F:Hsp70 protein binding"/>
    <property type="evidence" value="ECO:0007669"/>
    <property type="project" value="InterPro"/>
</dbReference>
<sequence length="599" mass="66119">MRASCPSSPPRRASPQPRALAAPPSAISGRRQGSGPDRCRELSSRLWRARAPWTGQAATPSCARCATRSMSAPACWTAFTSSVPAACVAALLMAASPALCARRGDHVLLQHVRAAALRALPRRDAPGTHVRAPRHRGLRSAQPRRAPEVQESRVHCVDLESAYVQGCERLQQAVLEVKALQTATREAIELLQAMVEEVRRSAAEEEAAIQALFSSMQDKLSERKALLLQAVQSQYEEKDKAFKEQLSHLATLLPTLQVHLVICSSFLSLANKAEFLDLGYELMERLQGIVTRPHRLRPAQSSKITSDHRAEFARCLEPLLLLGPRRAAGAGGGTSTLTGGLGPKVLRGPGCPSPVGKMLGSPVQKPTLHRSISTKVLLAEGDDSPFTEHCRHYEDSYRRLQAEMQNLKDQVQELHRDLTKHHSLIKAEIMGDILHKALQVDAQIASEYASVEGLRAVFQEIWEDSYQRVANEQEIYEAQLHDLLQLKQENAYLTTITKQITPYIRSIAKVKERLEPRFQVPVDEPSDHPQNTHDDGVNAEAPARSDPVSVAEKKEKNLELRNSRALGGLAEEPPLKNKDAHRPKSKNGGDAPTWREHPA</sequence>
<dbReference type="GO" id="GO:0044325">
    <property type="term" value="F:transmembrane transporter binding"/>
    <property type="evidence" value="ECO:0007669"/>
    <property type="project" value="TreeGrafter"/>
</dbReference>
<keyword evidence="4" id="KW-1185">Reference proteome</keyword>
<feature type="region of interest" description="Disordered" evidence="2">
    <location>
        <begin position="518"/>
        <end position="599"/>
    </location>
</feature>
<dbReference type="GO" id="GO:1901207">
    <property type="term" value="P:regulation of heart looping"/>
    <property type="evidence" value="ECO:0007669"/>
    <property type="project" value="TreeGrafter"/>
</dbReference>
<accession>A0A4W2CMX9</accession>
<dbReference type="Proteomes" id="UP000314981">
    <property type="component" value="Chromosome 16"/>
</dbReference>
<evidence type="ECO:0000256" key="1">
    <source>
        <dbReference type="SAM" id="Coils"/>
    </source>
</evidence>
<reference evidence="3" key="3">
    <citation type="submission" date="2025-09" db="UniProtKB">
        <authorList>
            <consortium name="Ensembl"/>
        </authorList>
    </citation>
    <scope>IDENTIFICATION</scope>
</reference>
<dbReference type="PANTHER" id="PTHR22635">
    <property type="entry name" value="RING FINGER PROTEIN 207"/>
    <property type="match status" value="1"/>
</dbReference>
<feature type="compositionally biased region" description="Basic and acidic residues" evidence="2">
    <location>
        <begin position="551"/>
        <end position="562"/>
    </location>
</feature>
<feature type="compositionally biased region" description="Basic and acidic residues" evidence="2">
    <location>
        <begin position="573"/>
        <end position="582"/>
    </location>
</feature>
<dbReference type="Ensembl" id="ENSBIXT00000025398.1">
    <property type="protein sequence ID" value="ENSBIXP00000014482.1"/>
    <property type="gene ID" value="ENSBIXG00000019163.1"/>
</dbReference>
<dbReference type="GO" id="GO:0048471">
    <property type="term" value="C:perinuclear region of cytoplasm"/>
    <property type="evidence" value="ECO:0007669"/>
    <property type="project" value="TreeGrafter"/>
</dbReference>
<feature type="compositionally biased region" description="Basic and acidic residues" evidence="2">
    <location>
        <begin position="525"/>
        <end position="536"/>
    </location>
</feature>
<proteinExistence type="predicted"/>
<reference evidence="3 4" key="1">
    <citation type="submission" date="2018-11" db="EMBL/GenBank/DDBJ databases">
        <title>Haplotype-resolved cattle genomes.</title>
        <authorList>
            <person name="Low W.Y."/>
            <person name="Tearle R."/>
            <person name="Bickhart D.M."/>
            <person name="Rosen B.D."/>
            <person name="Koren S."/>
            <person name="Rhie A."/>
            <person name="Hiendleder S."/>
            <person name="Phillippy A.M."/>
            <person name="Smith T.P.L."/>
            <person name="Williams J.L."/>
        </authorList>
    </citation>
    <scope>NUCLEOTIDE SEQUENCE [LARGE SCALE GENOMIC DNA]</scope>
</reference>
<feature type="compositionally biased region" description="Low complexity" evidence="2">
    <location>
        <begin position="1"/>
        <end position="26"/>
    </location>
</feature>
<dbReference type="GO" id="GO:0055117">
    <property type="term" value="P:regulation of cardiac muscle contraction"/>
    <property type="evidence" value="ECO:0007669"/>
    <property type="project" value="TreeGrafter"/>
</dbReference>
<keyword evidence="1" id="KW-0175">Coiled coil</keyword>
<dbReference type="AlphaFoldDB" id="A0A4W2CMX9"/>
<organism evidence="3 4">
    <name type="scientific">Bos indicus x Bos taurus</name>
    <name type="common">Hybrid cattle</name>
    <dbReference type="NCBI Taxonomy" id="30522"/>
    <lineage>
        <taxon>Eukaryota</taxon>
        <taxon>Metazoa</taxon>
        <taxon>Chordata</taxon>
        <taxon>Craniata</taxon>
        <taxon>Vertebrata</taxon>
        <taxon>Euteleostomi</taxon>
        <taxon>Mammalia</taxon>
        <taxon>Eutheria</taxon>
        <taxon>Laurasiatheria</taxon>
        <taxon>Artiodactyla</taxon>
        <taxon>Ruminantia</taxon>
        <taxon>Pecora</taxon>
        <taxon>Bovidae</taxon>
        <taxon>Bovinae</taxon>
        <taxon>Bos</taxon>
    </lineage>
</organism>
<dbReference type="FunFam" id="1.20.58.1540:FF:000002">
    <property type="entry name" value="Ring finger protein 207"/>
    <property type="match status" value="1"/>
</dbReference>